<dbReference type="Gene3D" id="3.30.300.30">
    <property type="match status" value="3"/>
</dbReference>
<dbReference type="PANTHER" id="PTHR45527:SF1">
    <property type="entry name" value="FATTY ACID SYNTHASE"/>
    <property type="match status" value="1"/>
</dbReference>
<dbReference type="SMART" id="SM00823">
    <property type="entry name" value="PKS_PP"/>
    <property type="match status" value="3"/>
</dbReference>
<dbReference type="PROSITE" id="PS50075">
    <property type="entry name" value="CARRIER"/>
    <property type="match status" value="3"/>
</dbReference>
<dbReference type="GO" id="GO:0043041">
    <property type="term" value="P:amino acid activation for nonribosomal peptide biosynthetic process"/>
    <property type="evidence" value="ECO:0007669"/>
    <property type="project" value="TreeGrafter"/>
</dbReference>
<dbReference type="InterPro" id="IPR025110">
    <property type="entry name" value="AMP-bd_C"/>
</dbReference>
<dbReference type="InterPro" id="IPR036477">
    <property type="entry name" value="Formyl_transf_N_sf"/>
</dbReference>
<comment type="caution">
    <text evidence="6">The sequence shown here is derived from an EMBL/GenBank/DDBJ whole genome shotgun (WGS) entry which is preliminary data.</text>
</comment>
<evidence type="ECO:0000259" key="5">
    <source>
        <dbReference type="PROSITE" id="PS50075"/>
    </source>
</evidence>
<dbReference type="FunFam" id="3.30.300.30:FF:000010">
    <property type="entry name" value="Enterobactin synthetase component F"/>
    <property type="match status" value="3"/>
</dbReference>
<dbReference type="EMBL" id="PUJX01000039">
    <property type="protein sequence ID" value="TDB44203.1"/>
    <property type="molecule type" value="Genomic_DNA"/>
</dbReference>
<reference evidence="6 7" key="1">
    <citation type="journal article" date="2019" name="Int. J. Syst. Evol. Microbiol.">
        <title>Photorhabdus khanii subsp. guanajuatensis subsp. nov., isolated from Heterorhabditis atacamensis, and Photorhabdus luminescens subsp. mexicana subsp. nov., isolated from Heterorhabditis mexicana entomopathogenic nematodes.</title>
        <authorList>
            <person name="Machado R.A.R."/>
            <person name="Bruno P."/>
            <person name="Arce C.C.M."/>
            <person name="Liechti N."/>
            <person name="Kohler A."/>
            <person name="Bernal J."/>
            <person name="Bruggmann R."/>
            <person name="Turlings T.C.J."/>
        </authorList>
    </citation>
    <scope>NUCLEOTIDE SEQUENCE [LARGE SCALE GENOMIC DNA]</scope>
    <source>
        <strain evidence="6 7">MEX47-22</strain>
    </source>
</reference>
<dbReference type="PANTHER" id="PTHR45527">
    <property type="entry name" value="NONRIBOSOMAL PEPTIDE SYNTHETASE"/>
    <property type="match status" value="1"/>
</dbReference>
<dbReference type="Pfam" id="PF00501">
    <property type="entry name" value="AMP-binding"/>
    <property type="match status" value="4"/>
</dbReference>
<dbReference type="Gene3D" id="3.30.559.10">
    <property type="entry name" value="Chloramphenicol acetyltransferase-like domain"/>
    <property type="match status" value="3"/>
</dbReference>
<dbReference type="Pfam" id="PF00668">
    <property type="entry name" value="Condensation"/>
    <property type="match status" value="3"/>
</dbReference>
<dbReference type="Pfam" id="PF00550">
    <property type="entry name" value="PP-binding"/>
    <property type="match status" value="3"/>
</dbReference>
<dbReference type="NCBIfam" id="NF003417">
    <property type="entry name" value="PRK04813.1"/>
    <property type="match status" value="4"/>
</dbReference>
<dbReference type="NCBIfam" id="TIGR01733">
    <property type="entry name" value="AA-adenyl-dom"/>
    <property type="match status" value="3"/>
</dbReference>
<dbReference type="PROSITE" id="PS00455">
    <property type="entry name" value="AMP_BINDING"/>
    <property type="match status" value="3"/>
</dbReference>
<evidence type="ECO:0000313" key="7">
    <source>
        <dbReference type="Proteomes" id="UP000295550"/>
    </source>
</evidence>
<proteinExistence type="inferred from homology"/>
<dbReference type="GO" id="GO:0031177">
    <property type="term" value="F:phosphopantetheine binding"/>
    <property type="evidence" value="ECO:0007669"/>
    <property type="project" value="InterPro"/>
</dbReference>
<dbReference type="CDD" id="cd08700">
    <property type="entry name" value="FMT_C_OzmH_like"/>
    <property type="match status" value="1"/>
</dbReference>
<feature type="domain" description="Carrier" evidence="5">
    <location>
        <begin position="3248"/>
        <end position="3322"/>
    </location>
</feature>
<gene>
    <name evidence="6" type="ORF">C5468_22680</name>
</gene>
<organism evidence="6 7">
    <name type="scientific">Photorhabdus luminescens subsp. mexicana</name>
    <dbReference type="NCBI Taxonomy" id="2100167"/>
    <lineage>
        <taxon>Bacteria</taxon>
        <taxon>Pseudomonadati</taxon>
        <taxon>Pseudomonadota</taxon>
        <taxon>Gammaproteobacteria</taxon>
        <taxon>Enterobacterales</taxon>
        <taxon>Morganellaceae</taxon>
        <taxon>Photorhabdus</taxon>
    </lineage>
</organism>
<dbReference type="GO" id="GO:0044550">
    <property type="term" value="P:secondary metabolite biosynthetic process"/>
    <property type="evidence" value="ECO:0007669"/>
    <property type="project" value="UniProtKB-ARBA"/>
</dbReference>
<dbReference type="FunFam" id="3.40.50.12780:FF:000012">
    <property type="entry name" value="Non-ribosomal peptide synthetase"/>
    <property type="match status" value="3"/>
</dbReference>
<dbReference type="Gene3D" id="3.40.50.12230">
    <property type="match status" value="1"/>
</dbReference>
<dbReference type="GO" id="GO:0003824">
    <property type="term" value="F:catalytic activity"/>
    <property type="evidence" value="ECO:0007669"/>
    <property type="project" value="InterPro"/>
</dbReference>
<dbReference type="InterPro" id="IPR045851">
    <property type="entry name" value="AMP-bd_C_sf"/>
</dbReference>
<feature type="domain" description="Carrier" evidence="5">
    <location>
        <begin position="1106"/>
        <end position="1180"/>
    </location>
</feature>
<dbReference type="PROSITE" id="PS00012">
    <property type="entry name" value="PHOSPHOPANTETHEINE"/>
    <property type="match status" value="3"/>
</dbReference>
<protein>
    <submittedName>
        <fullName evidence="6">Non-ribosomal peptide synthetase</fullName>
    </submittedName>
</protein>
<dbReference type="InterPro" id="IPR020845">
    <property type="entry name" value="AMP-binding_CS"/>
</dbReference>
<dbReference type="InterPro" id="IPR010071">
    <property type="entry name" value="AA_adenyl_dom"/>
</dbReference>
<dbReference type="InterPro" id="IPR002376">
    <property type="entry name" value="Formyl_transf_N"/>
</dbReference>
<evidence type="ECO:0000256" key="1">
    <source>
        <dbReference type="ARBA" id="ARBA00001957"/>
    </source>
</evidence>
<name>A0A4R4ITR0_PHOLU</name>
<dbReference type="GO" id="GO:0005737">
    <property type="term" value="C:cytoplasm"/>
    <property type="evidence" value="ECO:0007669"/>
    <property type="project" value="TreeGrafter"/>
</dbReference>
<dbReference type="InterPro" id="IPR042099">
    <property type="entry name" value="ANL_N_sf"/>
</dbReference>
<dbReference type="Proteomes" id="UP000295550">
    <property type="component" value="Unassembled WGS sequence"/>
</dbReference>
<keyword evidence="3" id="KW-0596">Phosphopantetheine</keyword>
<dbReference type="Gene3D" id="3.30.559.30">
    <property type="entry name" value="Nonribosomal peptide synthetase, condensation domain"/>
    <property type="match status" value="4"/>
</dbReference>
<feature type="domain" description="Carrier" evidence="5">
    <location>
        <begin position="2181"/>
        <end position="2255"/>
    </location>
</feature>
<keyword evidence="4" id="KW-0597">Phosphoprotein</keyword>
<comment type="similarity">
    <text evidence="2">Belongs to the ATP-dependent AMP-binding enzyme family.</text>
</comment>
<dbReference type="InterPro" id="IPR036736">
    <property type="entry name" value="ACP-like_sf"/>
</dbReference>
<dbReference type="SUPFAM" id="SSF47336">
    <property type="entry name" value="ACP-like"/>
    <property type="match status" value="3"/>
</dbReference>
<dbReference type="FunFam" id="2.30.38.10:FF:000001">
    <property type="entry name" value="Non-ribosomal peptide synthetase PvdI"/>
    <property type="match status" value="3"/>
</dbReference>
<dbReference type="SUPFAM" id="SSF56801">
    <property type="entry name" value="Acetyl-CoA synthetase-like"/>
    <property type="match status" value="4"/>
</dbReference>
<evidence type="ECO:0000313" key="6">
    <source>
        <dbReference type="EMBL" id="TDB44203.1"/>
    </source>
</evidence>
<dbReference type="SUPFAM" id="SSF52777">
    <property type="entry name" value="CoA-dependent acyltransferases"/>
    <property type="match status" value="7"/>
</dbReference>
<feature type="non-terminal residue" evidence="6">
    <location>
        <position position="3950"/>
    </location>
</feature>
<dbReference type="FunFam" id="3.40.50.980:FF:000001">
    <property type="entry name" value="Non-ribosomal peptide synthetase"/>
    <property type="match status" value="3"/>
</dbReference>
<dbReference type="InterPro" id="IPR020806">
    <property type="entry name" value="PKS_PP-bd"/>
</dbReference>
<evidence type="ECO:0000256" key="3">
    <source>
        <dbReference type="ARBA" id="ARBA00022450"/>
    </source>
</evidence>
<dbReference type="InterPro" id="IPR006162">
    <property type="entry name" value="Ppantetheine_attach_site"/>
</dbReference>
<dbReference type="InterPro" id="IPR023213">
    <property type="entry name" value="CAT-like_dom_sf"/>
</dbReference>
<dbReference type="CDD" id="cd08649">
    <property type="entry name" value="FMT_core_NRPS_like"/>
    <property type="match status" value="1"/>
</dbReference>
<evidence type="ECO:0000256" key="4">
    <source>
        <dbReference type="ARBA" id="ARBA00022553"/>
    </source>
</evidence>
<dbReference type="Gene3D" id="3.40.50.12780">
    <property type="entry name" value="N-terminal domain of ligase-like"/>
    <property type="match status" value="2"/>
</dbReference>
<dbReference type="FunFam" id="1.10.1200.10:FF:000005">
    <property type="entry name" value="Nonribosomal peptide synthetase 1"/>
    <property type="match status" value="3"/>
</dbReference>
<dbReference type="Pfam" id="PF00551">
    <property type="entry name" value="Formyl_trans_N"/>
    <property type="match status" value="1"/>
</dbReference>
<dbReference type="SUPFAM" id="SSF53328">
    <property type="entry name" value="Formyltransferase"/>
    <property type="match status" value="1"/>
</dbReference>
<dbReference type="Pfam" id="PF13193">
    <property type="entry name" value="AMP-binding_C"/>
    <property type="match status" value="3"/>
</dbReference>
<dbReference type="Gene3D" id="1.10.1200.10">
    <property type="entry name" value="ACP-like"/>
    <property type="match status" value="3"/>
</dbReference>
<dbReference type="InterPro" id="IPR000873">
    <property type="entry name" value="AMP-dep_synth/lig_dom"/>
</dbReference>
<dbReference type="InterPro" id="IPR001242">
    <property type="entry name" value="Condensation_dom"/>
</dbReference>
<dbReference type="CDD" id="cd12117">
    <property type="entry name" value="A_NRPS_Srf_like"/>
    <property type="match status" value="2"/>
</dbReference>
<dbReference type="Gene3D" id="3.40.50.980">
    <property type="match status" value="4"/>
</dbReference>
<comment type="cofactor">
    <cofactor evidence="1">
        <name>pantetheine 4'-phosphate</name>
        <dbReference type="ChEBI" id="CHEBI:47942"/>
    </cofactor>
</comment>
<accession>A0A4R4ITR0</accession>
<dbReference type="Gene3D" id="2.30.38.10">
    <property type="entry name" value="Luciferase, Domain 3"/>
    <property type="match status" value="2"/>
</dbReference>
<dbReference type="InterPro" id="IPR009081">
    <property type="entry name" value="PP-bd_ACP"/>
</dbReference>
<sequence>MKGNIATAGNVLKDEAISQMSCENITHNMYDTSILPRECVVVGGTTLAVFCAEQILAAGHTIQAVLPTDNVLQTWAAQQGIACVNSVEALQEQITSQPVDWLFSIVNPIILPGSLIEQIRGGAFNYHNSPLPRYAGSHATSWALLARETHYAISWHCIEGGVDAGDIAVQWPVSIEEQDNAFSLNLKCYQAAQKGFVELLKNLGRDALVTYPQDLSQRSFYAQSRRPDWGGYLCWEQSGEVLSALVRALDFGENYLNPLGCPKLLLRQGPVQISWLQRLNTCSEGIPGTLISVEEDAWQVTTGSEDVRIGGFATLEGDLLSARELADISELRPGKQLPLLSSQQAQNVKDTLQTLAPSEPFWYKRLASLQPLRLPFEMIGKQAEPRWGMSPWQPPLLKNAGEEPLQALLQVFVIYLARLTQQTELQIGWCVDEANDKPDILTGLSSVVPMVVEAAFDKPWSVVADWIDDELARLARHRTFSRDLLSRSPSLRAIPELRTSQPWQIAVSVIQDDKSCDQAVSGELLTFQINSQGGFRWIYDENRLSQEVILRMSEHLQVLASSKRMSDEIPIGQLNLLPEAERKLLLETWNATETAYPDQLCIHQLFERQVEKTPEATALIAGDKIFSYMELNTRANRLARQLIEQGVCPGDHVAFLLVRSMELVVAQLAILKAGAVYVPIDPSVPDERKNWLISDCSARLLLTDAQEDIPANLAVPLLRLSDETDIGREEEHLNLDLPRSSTELAYIMYTSGSTGTPKGVLVPHRAVVRLVINNGYAEIGPDDRVAFAANPAFDASTFEVWAPLLNGGALVVVEHATLLTPQAFVQSLQVQRITVLWLSVGLFNRLAAELSPVLPQIKLLIVGGDALDPHVISQVLNTSPPQQLLNGYGPSEGTTFTATYRINAVASGATNIPIGRPVANTRIYLLDAYGQPVPLGVVGEIYVGGDGVACGYLNRPELTAERFLTDPFSDNPNARLYRTGDLARYLPDGNLEFLGRNDQQVKIRGFRVELGEIEARLAEHPTVREAAVLARGEGQDKRLVAYVAAKAHDGLANSLRAHLQAILPDYMVPSAFVRLDTFPLTPNGKLDRRALPAPDGEAFARQVYAAPQGETEIALAAIWRELLGVEQISRYDSFFALGGHSLLAIRVVERLRHLGLTLTARDMFQSPVLSDLAQTLGQHQAVIVPPNVITPATTALTPAMLPLIDLTQADIDRIVGQVPGGIANIQDIYALSPLQDGILFHHLLANEGDPYLLTGQMAFADRILLDRYLAAVQRVVDRHDILRTAFIWQGLSVPAQVVWRQATLSVTELTLNPVDGPVSDQLTRHFDPRQHRLDLSEAPLLRFVVAQETDGRWILLQLLHHLIGDHETMEVMHREVQTYLTGQEESLPVPVPFRNLVAQARMGGNQEEHTRFFTEMLAEVDEPTLPFGLTEVHRDGSQVTESHRMLAPELNTRLRGQARRFGVSLAALCHLAWAQVLSRTSGQEQVVFGTVLFGRMQAADGADNGMGLFINTLPLRLDIDETPVRESVQTAHARLAGLLAHEHASLALAQRCSGVASGTPLFSALLNYRHNALSAASDELIGGIEFLGIQERTNYPLVLSVEDFGDALGLTAQVVQPFESERVCGYMQQTLESLAEALEQAPDMPVRALDILPEAEQTLLLKTWNATETVYPDQLCIHQLFEQQVERTPDAIALVYEEQTFSYAELNARANRLARQLIEQGVCPGDHVALLLARSMELVMAQLAILKAGAVYVPIDPNVPDERKNWLINDCSARLLLTDTRGDTSADLAVPLFRLSDEADMGREEDRLNLDLPRSSTELAYIMYTSGSTGIPKGVLVPHRAVVRLVINNGYAEIEPDDRVAFAANPAFDASTFEVWAPLLNGGALVVVDHATLLTPLEFVQVLQVQRITVLWLSIGLFNQLAEELSPVLPQIRLLIVGGDALDPHVIGQVLNTSPPQQLLNGYGPSEGTTFTTTYRINAVAPGTTNIPIGRPIANTRVYLLDVYGQPVPLGVVGEIYVGGDGVACGYLNRSELTAECFVVDPFSDNPDARLYRTGDLARYLPDGNLEFLGRNDQQVKIRGFRIEPKEIEARLAEHPTVREVAVLVQGEGQNKRLVAYVAGSADDGLVDSLHTHLSAILPDYMVPTAFVRLDAFPLTPNGKLDHRALPAPDNEIVARQAYAEPQGETEIALAAIWRELLGIEQISRYDSFFALGGHSLLAVRMIGRLRHLGLTLTARDLFQSPVLSDLAQTLGQHQAVKVPPNIITPATTELTPTMLPLIDLTQADIDCIVGQVPGGVANIQDIYALSPLQDGILFHHLLENEGDPYLLISQMAFADRVLLDRYLAAVQRVVDRHDILRTAFLWQGLSVPAQVVWRQATLSVTELTLNSADGPVSDQLTRRFDPRQHRIDLREAPLLRFVVAQDTDGRWILLQLLHHLIGDHETMEVMHREVRAYLAGQEENLPAPAPFRNLVAQARLGMNQEEHTRFFTDMLAGVDEPTLPFGLTEVHRDGSQVAESHRMLAPELNNRLRSQARRLSVSLAALCHLAWAQVLARTSGQDQVVFGTVLFGRMAAGDGADNGMGLFINTLPLRLDMDETPVRESVQTAHTRLAGLLAHEHASLALAQRCSGVQGEIPLFNSLLNYRHNTLPVMSDDLMSGIEFLGAQERTNYPLMLSVEDFGDALGLTAQVVQPFEPESLCSYMQQALESLATALEQAPQMPVRQLEILPEAERTLLLTTWNATEAAYPDQLCIHQLFEQQVEQTPDATALVHQEQTLSYAELNARANRLAHQLIALGVAPDQRVAICVARSPAMVVGLLAVMKAGGAYVPLDPAYPGARLAHILTDAAPAVVLADEAGWVALGEEALTKLTVLNPNTLPEQPDGNPQVPGLTSRHLAYVIYTSGSTGVPKGVMIEHRNTVNFLYWAQQAFGVEEIREVLFSTSMNFDLSVFECFMPLSRGAAIYLVDDALSLMQHALPVTLINSVPSAMKPLLQARALMESVHTVNLAGEPLKGALIEQIFADTQIQRLCNLYGPSETTTYSAWLPIQRGDRIIESIGRPIANTCLYLLDEYGQPAPLGVVGEMYIGGVGVARGYLNRPDLTAERFLIDPFSDVPDARVYRTGDLARYLPDGNLEFLGRNDQQVKIRGFRIEPGEIESRLAEHPAVNESVVLAQGEGQDKRLVAYVAAEASEGLINSLREHLSVQLPDYMVPSAFVRLDAFPLTPNGKLDRQALPAPDNDAFVRQVYAAPQGETEIALAAIWRELLGIEQISRYDSFFALGGHSLLAIRMVERLRHLGLSLTARDLFQSPVLSDLAKTLGQHQAVIVPPNVITSATTALTPAMLPLIDLTQADIDRIVRQVPGGVSNIQDIYALSPLQDGILFHHLLANEGDPYLLTGQMVFADRALLDRYLAAVQQVVDRHDVLRTAFVWQELSVPAQVVWRQALLSVTELDLDPADGPICEQLAQRFNPRHYRIELDQAPLLRFVAAQEMDGRWAVLQLLHHLIGDHTTLDVMNSEVQAYLAEREESLTTPVSFRNLVAEARLGMSQEEHTRFFTGMLAEVEEPTLPFGLTEVHRDGSLVTESHRMLAPELNDRLRGQARRLGVSLAALCHLAWAQVLSRTSGQDQVVFGTVLFGRMAAGDGADNGMGLFINTLPLRLDIDETPVRDSVQTTHTRLAGLLAHEHASLALAQRCSGVASGTPLFSALLNYRHNALSATSNELINGIEFLGGQERTNYPLILAVEDFGESLGLTAQVVQPFDPESLCGYMQQALESLVTALEQAPEMPVRQLEILPEAERTLLLTTWNATEAAYPDQLCIHQLFEQQVEQTPDALALVYEEQTLSYAELNARANRLAHQLIALGVEPDQRVAICVSRSPVMVVGILAILKAGGAYVPLDPAYPGERLVHVLHDAAPTVVLADKTGRSALGEETLTRLTVLDPNTLPDQPDS</sequence>
<dbReference type="RefSeq" id="WP_132348319.1">
    <property type="nucleotide sequence ID" value="NZ_CAWOLF010000039.1"/>
</dbReference>
<dbReference type="CDD" id="cd19544">
    <property type="entry name" value="E-C_NRPS"/>
    <property type="match status" value="3"/>
</dbReference>
<evidence type="ECO:0000256" key="2">
    <source>
        <dbReference type="ARBA" id="ARBA00006432"/>
    </source>
</evidence>